<dbReference type="VEuPathDB" id="FungiDB:YALI0_C00847g"/>
<evidence type="ECO:0000256" key="4">
    <source>
        <dbReference type="ARBA" id="ARBA00023136"/>
    </source>
</evidence>
<feature type="transmembrane region" description="Helical" evidence="5">
    <location>
        <begin position="67"/>
        <end position="90"/>
    </location>
</feature>
<dbReference type="InterPro" id="IPR036259">
    <property type="entry name" value="MFS_trans_sf"/>
</dbReference>
<name>A0A371C213_YARLL</name>
<evidence type="ECO:0000256" key="3">
    <source>
        <dbReference type="ARBA" id="ARBA00022989"/>
    </source>
</evidence>
<feature type="transmembrane region" description="Helical" evidence="5">
    <location>
        <begin position="277"/>
        <end position="300"/>
    </location>
</feature>
<feature type="transmembrane region" description="Helical" evidence="5">
    <location>
        <begin position="382"/>
        <end position="402"/>
    </location>
</feature>
<dbReference type="Gene3D" id="1.20.1250.20">
    <property type="entry name" value="MFS general substrate transporter like domains"/>
    <property type="match status" value="1"/>
</dbReference>
<reference evidence="7 8" key="1">
    <citation type="submission" date="2018-07" db="EMBL/GenBank/DDBJ databases">
        <title>Draft Genome Assemblies for Five Robust Yarrowia lipolytica Strains Exhibiting High Lipid Production and Pentose Sugar Utilization and Sugar Alcohol Secretion from Undetoxified Lignocellulosic Biomass Hydrolysates.</title>
        <authorList>
            <consortium name="DOE Joint Genome Institute"/>
            <person name="Walker C."/>
            <person name="Ryu S."/>
            <person name="Na H."/>
            <person name="Zane M."/>
            <person name="LaButti K."/>
            <person name="Lipzen A."/>
            <person name="Haridas S."/>
            <person name="Barry K."/>
            <person name="Grigoriev I.V."/>
            <person name="Quarterman J."/>
            <person name="Slininger P."/>
            <person name="Dien B."/>
            <person name="Trinh C.T."/>
        </authorList>
    </citation>
    <scope>NUCLEOTIDE SEQUENCE [LARGE SCALE GENOMIC DNA]</scope>
    <source>
        <strain evidence="7 8">YB392</strain>
    </source>
</reference>
<dbReference type="AlphaFoldDB" id="A0A371C213"/>
<organism evidence="7 8">
    <name type="scientific">Yarrowia lipolytica</name>
    <name type="common">Candida lipolytica</name>
    <dbReference type="NCBI Taxonomy" id="4952"/>
    <lineage>
        <taxon>Eukaryota</taxon>
        <taxon>Fungi</taxon>
        <taxon>Dikarya</taxon>
        <taxon>Ascomycota</taxon>
        <taxon>Saccharomycotina</taxon>
        <taxon>Dipodascomycetes</taxon>
        <taxon>Dipodascales</taxon>
        <taxon>Dipodascales incertae sedis</taxon>
        <taxon>Yarrowia</taxon>
    </lineage>
</organism>
<dbReference type="Pfam" id="PF07690">
    <property type="entry name" value="MFS_1"/>
    <property type="match status" value="1"/>
</dbReference>
<feature type="transmembrane region" description="Helical" evidence="5">
    <location>
        <begin position="222"/>
        <end position="242"/>
    </location>
</feature>
<keyword evidence="2 5" id="KW-0812">Transmembrane</keyword>
<accession>A0A371C213</accession>
<dbReference type="InterPro" id="IPR011701">
    <property type="entry name" value="MFS"/>
</dbReference>
<evidence type="ECO:0000256" key="5">
    <source>
        <dbReference type="SAM" id="Phobius"/>
    </source>
</evidence>
<dbReference type="GO" id="GO:0022857">
    <property type="term" value="F:transmembrane transporter activity"/>
    <property type="evidence" value="ECO:0007669"/>
    <property type="project" value="InterPro"/>
</dbReference>
<evidence type="ECO:0000259" key="6">
    <source>
        <dbReference type="PROSITE" id="PS50850"/>
    </source>
</evidence>
<evidence type="ECO:0000313" key="7">
    <source>
        <dbReference type="EMBL" id="RDW24152.1"/>
    </source>
</evidence>
<feature type="transmembrane region" description="Helical" evidence="5">
    <location>
        <begin position="102"/>
        <end position="122"/>
    </location>
</feature>
<evidence type="ECO:0000256" key="1">
    <source>
        <dbReference type="ARBA" id="ARBA00004141"/>
    </source>
</evidence>
<comment type="subcellular location">
    <subcellularLocation>
        <location evidence="1">Membrane</location>
        <topology evidence="1">Multi-pass membrane protein</topology>
    </subcellularLocation>
</comment>
<feature type="transmembrane region" description="Helical" evidence="5">
    <location>
        <begin position="356"/>
        <end position="376"/>
    </location>
</feature>
<feature type="transmembrane region" description="Helical" evidence="5">
    <location>
        <begin position="448"/>
        <end position="472"/>
    </location>
</feature>
<dbReference type="SUPFAM" id="SSF103473">
    <property type="entry name" value="MFS general substrate transporter"/>
    <property type="match status" value="1"/>
</dbReference>
<feature type="transmembrane region" description="Helical" evidence="5">
    <location>
        <begin position="159"/>
        <end position="180"/>
    </location>
</feature>
<protein>
    <submittedName>
        <fullName evidence="7">Major facilitator superfamily domain-containing protein</fullName>
    </submittedName>
</protein>
<feature type="domain" description="Major facilitator superfamily (MFS) profile" evidence="6">
    <location>
        <begin position="67"/>
        <end position="475"/>
    </location>
</feature>
<dbReference type="Proteomes" id="UP000256601">
    <property type="component" value="Unassembled WGS sequence"/>
</dbReference>
<evidence type="ECO:0000313" key="8">
    <source>
        <dbReference type="Proteomes" id="UP000256601"/>
    </source>
</evidence>
<dbReference type="VEuPathDB" id="FungiDB:YALI1_C01129g"/>
<dbReference type="PANTHER" id="PTHR23502">
    <property type="entry name" value="MAJOR FACILITATOR SUPERFAMILY"/>
    <property type="match status" value="1"/>
</dbReference>
<feature type="transmembrane region" description="Helical" evidence="5">
    <location>
        <begin position="409"/>
        <end position="428"/>
    </location>
</feature>
<feature type="transmembrane region" description="Helical" evidence="5">
    <location>
        <begin position="192"/>
        <end position="216"/>
    </location>
</feature>
<sequence>MTEEKLASTTINPTDTVSNTAVSNTAVSNTAVLTCPDTPASSADLESLVSLSDEDPYSRFPFRQKCIFTLVVACVFFQPFLVAYGLMPALDKIAEEFNVSDTVVIIGNALFYIVQGLSVFFVGPVCETYGRKAGLLTCCFFFCVSGIGLALSPNLACYYVFRAMSAVGGNSTFSVGVAVISDIWKPEQRSKAVGCCLAGTQIGSSLGPVLGGLIVMKSNWRNIFWMQCGIGGLAMTIVAVVMRETKPNTPFSQRKPGQWFFPLHCTHILKGFAKKHIMIVTVSLIFALYINETLIVPIAAIMKPRFNLENELILGLFYVPQGIGYFFGCLFGGWYADYQVKKWAKIKGRRVPEDRLRSVIIFTLITGPLFMMLYGWSLKKEFGGMALPIVAMLLTGFSLSIYYPSVNAYYADSTPDLGGAAVMINYSARNVGSCVTAASTLTAINNIGIGWAATIAAIVCIFAALPLLFLIYRGEGIREAEYGRTKVLLEEKEKAEEDPCNKNVCVGEYGPMRAEA</sequence>
<keyword evidence="4 5" id="KW-0472">Membrane</keyword>
<proteinExistence type="predicted"/>
<dbReference type="InterPro" id="IPR020846">
    <property type="entry name" value="MFS_dom"/>
</dbReference>
<feature type="transmembrane region" description="Helical" evidence="5">
    <location>
        <begin position="134"/>
        <end position="153"/>
    </location>
</feature>
<dbReference type="EMBL" id="KZ859047">
    <property type="protein sequence ID" value="RDW24152.1"/>
    <property type="molecule type" value="Genomic_DNA"/>
</dbReference>
<keyword evidence="3 5" id="KW-1133">Transmembrane helix</keyword>
<gene>
    <name evidence="7" type="ORF">B0I71DRAFT_5873</name>
</gene>
<dbReference type="PANTHER" id="PTHR23502:SF64">
    <property type="entry name" value="TRANSPORTER, PUTATIVE (AFU_ORTHOLOGUE AFUA_3G11760)-RELATED"/>
    <property type="match status" value="1"/>
</dbReference>
<evidence type="ECO:0000256" key="2">
    <source>
        <dbReference type="ARBA" id="ARBA00022692"/>
    </source>
</evidence>
<dbReference type="GO" id="GO:0005886">
    <property type="term" value="C:plasma membrane"/>
    <property type="evidence" value="ECO:0007669"/>
    <property type="project" value="TreeGrafter"/>
</dbReference>
<feature type="transmembrane region" description="Helical" evidence="5">
    <location>
        <begin position="312"/>
        <end position="335"/>
    </location>
</feature>
<dbReference type="PROSITE" id="PS50850">
    <property type="entry name" value="MFS"/>
    <property type="match status" value="1"/>
</dbReference>